<sequence length="216" mass="23822">MRVFPGGEAYIKEQGKKELALFMAAKKILVLSVRFAYPPGQDSNTCCDPKEAATLVKQRLQLTDGVLVFDPNSDNAYIMLGDANEANSIWLKNWRLMLKKAKETNGAVVQVIVNAGNPSYPDAMKKTGLQQHTSHMQDEEEDMAKDKGVPVIKLDATALRSQLLAHLGVDYNGHDNKQQVAKLEALADKVLPKLQAGVVQVSEKKVAEYKEVVFKA</sequence>
<reference evidence="1" key="1">
    <citation type="submission" date="2021-01" db="EMBL/GenBank/DDBJ databases">
        <authorList>
            <person name="Corre E."/>
            <person name="Pelletier E."/>
            <person name="Niang G."/>
            <person name="Scheremetjew M."/>
            <person name="Finn R."/>
            <person name="Kale V."/>
            <person name="Holt S."/>
            <person name="Cochrane G."/>
            <person name="Meng A."/>
            <person name="Brown T."/>
            <person name="Cohen L."/>
        </authorList>
    </citation>
    <scope>NUCLEOTIDE SEQUENCE</scope>
    <source>
        <strain evidence="1">UIO037</strain>
    </source>
</reference>
<accession>A0A6T7YCM5</accession>
<evidence type="ECO:0000313" key="1">
    <source>
        <dbReference type="EMBL" id="CAE2205562.1"/>
    </source>
</evidence>
<name>A0A6T7YCM5_9EUKA</name>
<dbReference type="EMBL" id="HBKO01011941">
    <property type="protein sequence ID" value="CAE2205562.1"/>
    <property type="molecule type" value="Transcribed_RNA"/>
</dbReference>
<dbReference type="AlphaFoldDB" id="A0A6T7YCM5"/>
<protein>
    <submittedName>
        <fullName evidence="1">Uncharacterized protein</fullName>
    </submittedName>
</protein>
<proteinExistence type="predicted"/>
<organism evidence="1">
    <name type="scientific">Prymnesium polylepis</name>
    <dbReference type="NCBI Taxonomy" id="72548"/>
    <lineage>
        <taxon>Eukaryota</taxon>
        <taxon>Haptista</taxon>
        <taxon>Haptophyta</taxon>
        <taxon>Prymnesiophyceae</taxon>
        <taxon>Prymnesiales</taxon>
        <taxon>Prymnesiaceae</taxon>
        <taxon>Prymnesium</taxon>
    </lineage>
</organism>
<gene>
    <name evidence="1" type="ORF">CPOL0286_LOCUS5326</name>
</gene>